<accession>A0A250DRB6</accession>
<keyword evidence="1" id="KW-0812">Transmembrane</keyword>
<protein>
    <submittedName>
        <fullName evidence="2">Uncharacterized protein</fullName>
    </submittedName>
</protein>
<keyword evidence="1" id="KW-1133">Transmembrane helix</keyword>
<reference evidence="2 3" key="1">
    <citation type="submission" date="2017-09" db="EMBL/GenBank/DDBJ databases">
        <title>The diverse metabolic capabilities of V. boronicumulans make it an excellent choice for continued studies on novel biodegradation.</title>
        <authorList>
            <person name="Sun S."/>
        </authorList>
    </citation>
    <scope>NUCLEOTIDE SEQUENCE [LARGE SCALE GENOMIC DNA]</scope>
    <source>
        <strain evidence="2 3">J1</strain>
    </source>
</reference>
<dbReference type="AlphaFoldDB" id="A0A250DRB6"/>
<evidence type="ECO:0000256" key="1">
    <source>
        <dbReference type="SAM" id="Phobius"/>
    </source>
</evidence>
<dbReference type="KEGG" id="vbo:CKY39_27305"/>
<feature type="transmembrane region" description="Helical" evidence="1">
    <location>
        <begin position="42"/>
        <end position="67"/>
    </location>
</feature>
<organism evidence="2 3">
    <name type="scientific">Variovorax boronicumulans</name>
    <dbReference type="NCBI Taxonomy" id="436515"/>
    <lineage>
        <taxon>Bacteria</taxon>
        <taxon>Pseudomonadati</taxon>
        <taxon>Pseudomonadota</taxon>
        <taxon>Betaproteobacteria</taxon>
        <taxon>Burkholderiales</taxon>
        <taxon>Comamonadaceae</taxon>
        <taxon>Variovorax</taxon>
    </lineage>
</organism>
<sequence>MRYLICAVDVTPCPPESVQAVTFAETVDLSSMGVTPEMFLKVYAMGFGGVMTAFMLGYVLGVVLGLIRKA</sequence>
<evidence type="ECO:0000313" key="2">
    <source>
        <dbReference type="EMBL" id="ATA56529.1"/>
    </source>
</evidence>
<dbReference type="EMBL" id="CP023284">
    <property type="protein sequence ID" value="ATA56529.1"/>
    <property type="molecule type" value="Genomic_DNA"/>
</dbReference>
<name>A0A250DRB6_9BURK</name>
<gene>
    <name evidence="2" type="ORF">CKY39_27305</name>
</gene>
<keyword evidence="1" id="KW-0472">Membrane</keyword>
<dbReference type="RefSeq" id="WP_095746661.1">
    <property type="nucleotide sequence ID" value="NZ_CP023284.1"/>
</dbReference>
<dbReference type="Proteomes" id="UP000217154">
    <property type="component" value="Chromosome"/>
</dbReference>
<evidence type="ECO:0000313" key="3">
    <source>
        <dbReference type="Proteomes" id="UP000217154"/>
    </source>
</evidence>
<proteinExistence type="predicted"/>